<accession>Q21Q46</accession>
<evidence type="ECO:0000256" key="4">
    <source>
        <dbReference type="ARBA" id="ARBA00022679"/>
    </source>
</evidence>
<dbReference type="PRINTS" id="PR00344">
    <property type="entry name" value="BCTRLSENSOR"/>
</dbReference>
<dbReference type="CDD" id="cd00082">
    <property type="entry name" value="HisKA"/>
    <property type="match status" value="1"/>
</dbReference>
<dbReference type="SUPFAM" id="SSF52172">
    <property type="entry name" value="CheY-like"/>
    <property type="match status" value="1"/>
</dbReference>
<dbReference type="InterPro" id="IPR011006">
    <property type="entry name" value="CheY-like_superfamily"/>
</dbReference>
<evidence type="ECO:0000256" key="1">
    <source>
        <dbReference type="ARBA" id="ARBA00000085"/>
    </source>
</evidence>
<feature type="domain" description="Response regulatory" evidence="11">
    <location>
        <begin position="9"/>
        <end position="133"/>
    </location>
</feature>
<dbReference type="OrthoDB" id="9787688at2"/>
<dbReference type="Proteomes" id="UP000008332">
    <property type="component" value="Plasmid unnamed1"/>
</dbReference>
<reference evidence="13" key="1">
    <citation type="submission" date="2006-02" db="EMBL/GenBank/DDBJ databases">
        <title>Complete sequence of plasmid 1 of Rhodoferax ferrireducens DSM 15236.</title>
        <authorList>
            <person name="Copeland A."/>
            <person name="Lucas S."/>
            <person name="Lapidus A."/>
            <person name="Barry K."/>
            <person name="Detter J.C."/>
            <person name="Glavina del Rio T."/>
            <person name="Hammon N."/>
            <person name="Israni S."/>
            <person name="Pitluck S."/>
            <person name="Brettin T."/>
            <person name="Bruce D."/>
            <person name="Han C."/>
            <person name="Tapia R."/>
            <person name="Gilna P."/>
            <person name="Kiss H."/>
            <person name="Schmutz J."/>
            <person name="Larimer F."/>
            <person name="Land M."/>
            <person name="Kyrpides N."/>
            <person name="Ivanova N."/>
            <person name="Richardson P."/>
        </authorList>
    </citation>
    <scope>NUCLEOTIDE SEQUENCE [LARGE SCALE GENOMIC DNA]</scope>
    <source>
        <strain evidence="13">ATCC BAA-621 / DSM 15236 / T118</strain>
        <plasmid evidence="13">Plasmid pDSM15236</plasmid>
    </source>
</reference>
<dbReference type="InterPro" id="IPR001789">
    <property type="entry name" value="Sig_transdc_resp-reg_receiver"/>
</dbReference>
<feature type="modified residue" description="4-aspartylphosphate" evidence="9">
    <location>
        <position position="64"/>
    </location>
</feature>
<keyword evidence="13" id="KW-1185">Reference proteome</keyword>
<evidence type="ECO:0000313" key="12">
    <source>
        <dbReference type="EMBL" id="ABD72099.1"/>
    </source>
</evidence>
<dbReference type="InterPro" id="IPR036097">
    <property type="entry name" value="HisK_dim/P_sf"/>
</dbReference>
<dbReference type="SUPFAM" id="SSF55874">
    <property type="entry name" value="ATPase domain of HSP90 chaperone/DNA topoisomerase II/histidine kinase"/>
    <property type="match status" value="1"/>
</dbReference>
<dbReference type="eggNOG" id="COG0784">
    <property type="taxonomic scope" value="Bacteria"/>
</dbReference>
<dbReference type="GO" id="GO:0007234">
    <property type="term" value="P:osmosensory signaling via phosphorelay pathway"/>
    <property type="evidence" value="ECO:0007669"/>
    <property type="project" value="TreeGrafter"/>
</dbReference>
<keyword evidence="7" id="KW-0067">ATP-binding</keyword>
<comment type="catalytic activity">
    <reaction evidence="1">
        <text>ATP + protein L-histidine = ADP + protein N-phospho-L-histidine.</text>
        <dbReference type="EC" id="2.7.13.3"/>
    </reaction>
</comment>
<evidence type="ECO:0000256" key="8">
    <source>
        <dbReference type="ARBA" id="ARBA00023012"/>
    </source>
</evidence>
<dbReference type="EMBL" id="CP000268">
    <property type="protein sequence ID" value="ABD72099.1"/>
    <property type="molecule type" value="Genomic_DNA"/>
</dbReference>
<dbReference type="Pfam" id="PF00072">
    <property type="entry name" value="Response_reg"/>
    <property type="match status" value="1"/>
</dbReference>
<keyword evidence="5" id="KW-0547">Nucleotide-binding</keyword>
<dbReference type="KEGG" id="rfr:Rfer_4413"/>
<dbReference type="AlphaFoldDB" id="Q21Q46"/>
<dbReference type="PROSITE" id="PS50109">
    <property type="entry name" value="HIS_KIN"/>
    <property type="match status" value="1"/>
</dbReference>
<sequence>MNKQDKKWRVLVVDDDADVLTNTVYTLMDLKVLGRELDITTLGSATAAIELLERERDFAVILLDVVMEKPHAGLSLVTMIRHDFNMQMSRIILRTGNPGYAPERDITLKLEIDDYILKQTAVRDRIITAVIVAIRAYDQLQRLARLKDAMQQIICCSNQLLTTDEIDQFANVCMQYVAPIFGKNAGGGLAYAGMTVNQGIVPLTVMSATSEHESLIEPLNGIGVLPPNISVTKKKMTKALEQTNSIKTDKDWYIYIKVSLGRKVVLWLNKPDGFDEIDETLGKSFANTIKACLDRLCLLRERMAEAMVSIGIFAHEFRTPIASMRMSNEFMLESLEAGECDKERFKILLNNTDRILNGMNRHIDSSMINVGVVLRERLELPVARVNIGPIVRESLEVNKNWFSKAGQMRVHIEDDCWARADGTMFEYAFVNLVGNAIKALSNSTTHFDGPKIEIELTKQDGQIRLVIADHGSGIRADQLDKIFDPFYSTSGTPAHGLGLTMVKRAVQAMGGTIECSSEVGVGTTFVIQLNAFDVPPPEPLNHVGRLERRLSERPVVARHAPAQPG</sequence>
<evidence type="ECO:0000259" key="11">
    <source>
        <dbReference type="PROSITE" id="PS50110"/>
    </source>
</evidence>
<protein>
    <recommendedName>
        <fullName evidence="2">histidine kinase</fullName>
        <ecNumber evidence="2">2.7.13.3</ecNumber>
    </recommendedName>
</protein>
<evidence type="ECO:0000256" key="3">
    <source>
        <dbReference type="ARBA" id="ARBA00022553"/>
    </source>
</evidence>
<dbReference type="RefSeq" id="WP_011458640.1">
    <property type="nucleotide sequence ID" value="NC_007901.1"/>
</dbReference>
<gene>
    <name evidence="12" type="ordered locus">Rfer_4413</name>
</gene>
<dbReference type="Pfam" id="PF02518">
    <property type="entry name" value="HATPase_c"/>
    <property type="match status" value="1"/>
</dbReference>
<keyword evidence="3 9" id="KW-0597">Phosphoprotein</keyword>
<evidence type="ECO:0000256" key="2">
    <source>
        <dbReference type="ARBA" id="ARBA00012438"/>
    </source>
</evidence>
<keyword evidence="4 12" id="KW-0808">Transferase</keyword>
<dbReference type="SMART" id="SM00387">
    <property type="entry name" value="HATPase_c"/>
    <property type="match status" value="1"/>
</dbReference>
<dbReference type="PANTHER" id="PTHR42878">
    <property type="entry name" value="TWO-COMPONENT HISTIDINE KINASE"/>
    <property type="match status" value="1"/>
</dbReference>
<dbReference type="InterPro" id="IPR036890">
    <property type="entry name" value="HATPase_C_sf"/>
</dbReference>
<dbReference type="InterPro" id="IPR021800">
    <property type="entry name" value="DUF3369"/>
</dbReference>
<evidence type="ECO:0000256" key="9">
    <source>
        <dbReference type="PROSITE-ProRule" id="PRU00169"/>
    </source>
</evidence>
<dbReference type="GO" id="GO:0005524">
    <property type="term" value="F:ATP binding"/>
    <property type="evidence" value="ECO:0007669"/>
    <property type="project" value="UniProtKB-KW"/>
</dbReference>
<name>Q21Q46_ALBFT</name>
<dbReference type="InterPro" id="IPR003661">
    <property type="entry name" value="HisK_dim/P_dom"/>
</dbReference>
<dbReference type="PROSITE" id="PS50110">
    <property type="entry name" value="RESPONSE_REGULATORY"/>
    <property type="match status" value="1"/>
</dbReference>
<dbReference type="SMART" id="SM00448">
    <property type="entry name" value="REC"/>
    <property type="match status" value="1"/>
</dbReference>
<dbReference type="HOGENOM" id="CLU_000445_114_72_4"/>
<dbReference type="SUPFAM" id="SSF47384">
    <property type="entry name" value="Homodimeric domain of signal transducing histidine kinase"/>
    <property type="match status" value="1"/>
</dbReference>
<dbReference type="GO" id="GO:0000155">
    <property type="term" value="F:phosphorelay sensor kinase activity"/>
    <property type="evidence" value="ECO:0007669"/>
    <property type="project" value="InterPro"/>
</dbReference>
<dbReference type="Pfam" id="PF11849">
    <property type="entry name" value="DUF3369"/>
    <property type="match status" value="1"/>
</dbReference>
<keyword evidence="8" id="KW-0902">Two-component regulatory system</keyword>
<evidence type="ECO:0000256" key="7">
    <source>
        <dbReference type="ARBA" id="ARBA00022840"/>
    </source>
</evidence>
<dbReference type="Gene3D" id="3.30.565.10">
    <property type="entry name" value="Histidine kinase-like ATPase, C-terminal domain"/>
    <property type="match status" value="1"/>
</dbReference>
<dbReference type="PANTHER" id="PTHR42878:SF7">
    <property type="entry name" value="SENSOR HISTIDINE KINASE GLRK"/>
    <property type="match status" value="1"/>
</dbReference>
<dbReference type="InterPro" id="IPR005467">
    <property type="entry name" value="His_kinase_dom"/>
</dbReference>
<dbReference type="Gene3D" id="3.40.50.2300">
    <property type="match status" value="1"/>
</dbReference>
<dbReference type="EC" id="2.7.13.3" evidence="2"/>
<evidence type="ECO:0000313" key="13">
    <source>
        <dbReference type="Proteomes" id="UP000008332"/>
    </source>
</evidence>
<dbReference type="InterPro" id="IPR003594">
    <property type="entry name" value="HATPase_dom"/>
</dbReference>
<dbReference type="InterPro" id="IPR050351">
    <property type="entry name" value="BphY/WalK/GraS-like"/>
</dbReference>
<evidence type="ECO:0000256" key="5">
    <source>
        <dbReference type="ARBA" id="ARBA00022741"/>
    </source>
</evidence>
<evidence type="ECO:0000259" key="10">
    <source>
        <dbReference type="PROSITE" id="PS50109"/>
    </source>
</evidence>
<dbReference type="InterPro" id="IPR004358">
    <property type="entry name" value="Sig_transdc_His_kin-like_C"/>
</dbReference>
<feature type="domain" description="Histidine kinase" evidence="10">
    <location>
        <begin position="312"/>
        <end position="533"/>
    </location>
</feature>
<dbReference type="eggNOG" id="COG4191">
    <property type="taxonomic scope" value="Bacteria"/>
</dbReference>
<dbReference type="GO" id="GO:0030295">
    <property type="term" value="F:protein kinase activator activity"/>
    <property type="evidence" value="ECO:0007669"/>
    <property type="project" value="TreeGrafter"/>
</dbReference>
<organism evidence="12 13">
    <name type="scientific">Albidiferax ferrireducens (strain ATCC BAA-621 / DSM 15236 / T118)</name>
    <name type="common">Rhodoferax ferrireducens</name>
    <dbReference type="NCBI Taxonomy" id="338969"/>
    <lineage>
        <taxon>Bacteria</taxon>
        <taxon>Pseudomonadati</taxon>
        <taxon>Pseudomonadota</taxon>
        <taxon>Betaproteobacteria</taxon>
        <taxon>Burkholderiales</taxon>
        <taxon>Comamonadaceae</taxon>
        <taxon>Rhodoferax</taxon>
    </lineage>
</organism>
<evidence type="ECO:0000256" key="6">
    <source>
        <dbReference type="ARBA" id="ARBA00022777"/>
    </source>
</evidence>
<proteinExistence type="predicted"/>
<dbReference type="Gene3D" id="1.10.287.130">
    <property type="match status" value="1"/>
</dbReference>
<dbReference type="GO" id="GO:0000156">
    <property type="term" value="F:phosphorelay response regulator activity"/>
    <property type="evidence" value="ECO:0007669"/>
    <property type="project" value="TreeGrafter"/>
</dbReference>
<keyword evidence="12" id="KW-0614">Plasmid</keyword>
<geneLocation type="plasmid" evidence="13">
    <name>pDSM15236</name>
</geneLocation>
<keyword evidence="6 12" id="KW-0418">Kinase</keyword>